<dbReference type="GO" id="GO:0016747">
    <property type="term" value="F:acyltransferase activity, transferring groups other than amino-acyl groups"/>
    <property type="evidence" value="ECO:0007669"/>
    <property type="project" value="InterPro"/>
</dbReference>
<dbReference type="PANTHER" id="PTHR23028">
    <property type="entry name" value="ACETYLTRANSFERASE"/>
    <property type="match status" value="1"/>
</dbReference>
<dbReference type="InterPro" id="IPR050879">
    <property type="entry name" value="Acyltransferase_3"/>
</dbReference>
<keyword evidence="2" id="KW-0472">Membrane</keyword>
<dbReference type="PANTHER" id="PTHR23028:SF53">
    <property type="entry name" value="ACYL_TRANSF_3 DOMAIN-CONTAINING PROTEIN"/>
    <property type="match status" value="1"/>
</dbReference>
<dbReference type="GO" id="GO:0016020">
    <property type="term" value="C:membrane"/>
    <property type="evidence" value="ECO:0007669"/>
    <property type="project" value="TreeGrafter"/>
</dbReference>
<dbReference type="RefSeq" id="WP_102211966.1">
    <property type="nucleotide sequence ID" value="NZ_PNHF01000002.1"/>
</dbReference>
<dbReference type="EMBL" id="PNHF01000002">
    <property type="protein sequence ID" value="PMC63238.1"/>
    <property type="molecule type" value="Genomic_DNA"/>
</dbReference>
<name>A0A2N6T1N9_9CORY</name>
<feature type="transmembrane region" description="Helical" evidence="2">
    <location>
        <begin position="77"/>
        <end position="96"/>
    </location>
</feature>
<dbReference type="GO" id="GO:0009103">
    <property type="term" value="P:lipopolysaccharide biosynthetic process"/>
    <property type="evidence" value="ECO:0007669"/>
    <property type="project" value="TreeGrafter"/>
</dbReference>
<evidence type="ECO:0000259" key="3">
    <source>
        <dbReference type="Pfam" id="PF01757"/>
    </source>
</evidence>
<feature type="domain" description="SGNH" evidence="4">
    <location>
        <begin position="448"/>
        <end position="675"/>
    </location>
</feature>
<evidence type="ECO:0000313" key="5">
    <source>
        <dbReference type="EMBL" id="PMC63238.1"/>
    </source>
</evidence>
<dbReference type="Pfam" id="PF01757">
    <property type="entry name" value="Acyl_transf_3"/>
    <property type="match status" value="1"/>
</dbReference>
<dbReference type="AlphaFoldDB" id="A0A2N6T1N9"/>
<organism evidence="5 6">
    <name type="scientific">Corynebacterium xerosis</name>
    <dbReference type="NCBI Taxonomy" id="1725"/>
    <lineage>
        <taxon>Bacteria</taxon>
        <taxon>Bacillati</taxon>
        <taxon>Actinomycetota</taxon>
        <taxon>Actinomycetes</taxon>
        <taxon>Mycobacteriales</taxon>
        <taxon>Corynebacteriaceae</taxon>
        <taxon>Corynebacterium</taxon>
    </lineage>
</organism>
<feature type="domain" description="Acyltransferase 3" evidence="3">
    <location>
        <begin position="12"/>
        <end position="331"/>
    </location>
</feature>
<dbReference type="InterPro" id="IPR002656">
    <property type="entry name" value="Acyl_transf_3_dom"/>
</dbReference>
<feature type="compositionally biased region" description="Basic and acidic residues" evidence="1">
    <location>
        <begin position="340"/>
        <end position="352"/>
    </location>
</feature>
<feature type="transmembrane region" description="Helical" evidence="2">
    <location>
        <begin position="252"/>
        <end position="270"/>
    </location>
</feature>
<feature type="transmembrane region" description="Helical" evidence="2">
    <location>
        <begin position="149"/>
        <end position="166"/>
    </location>
</feature>
<feature type="transmembrane region" description="Helical" evidence="2">
    <location>
        <begin position="377"/>
        <end position="399"/>
    </location>
</feature>
<feature type="transmembrane region" description="Helical" evidence="2">
    <location>
        <begin position="20"/>
        <end position="50"/>
    </location>
</feature>
<keyword evidence="5" id="KW-0012">Acyltransferase</keyword>
<keyword evidence="5" id="KW-0808">Transferase</keyword>
<dbReference type="Pfam" id="PF19040">
    <property type="entry name" value="SGNH"/>
    <property type="match status" value="1"/>
</dbReference>
<feature type="transmembrane region" description="Helical" evidence="2">
    <location>
        <begin position="317"/>
        <end position="338"/>
    </location>
</feature>
<comment type="caution">
    <text evidence="5">The sequence shown here is derived from an EMBL/GenBank/DDBJ whole genome shotgun (WGS) entry which is preliminary data.</text>
</comment>
<feature type="transmembrane region" description="Helical" evidence="2">
    <location>
        <begin position="225"/>
        <end position="246"/>
    </location>
</feature>
<keyword evidence="2" id="KW-0812">Transmembrane</keyword>
<evidence type="ECO:0000259" key="4">
    <source>
        <dbReference type="Pfam" id="PF19040"/>
    </source>
</evidence>
<feature type="transmembrane region" description="Helical" evidence="2">
    <location>
        <begin position="173"/>
        <end position="195"/>
    </location>
</feature>
<dbReference type="Proteomes" id="UP000235363">
    <property type="component" value="Unassembled WGS sequence"/>
</dbReference>
<proteinExistence type="predicted"/>
<feature type="region of interest" description="Disordered" evidence="1">
    <location>
        <begin position="340"/>
        <end position="374"/>
    </location>
</feature>
<dbReference type="InterPro" id="IPR043968">
    <property type="entry name" value="SGNH"/>
</dbReference>
<sequence length="691" mass="75479">MSGGAQAARRTDLDGVRGLAIALVVVFHVFVGRVSGGVDVFLMLAGYFFLGSQIRYAGRPGALANPLWPLLRTIRRLVPSLVTAMAGSALILVMFAPDWMSEQLTRQVRAALTYVLNWELIDQEAAYAAATTAPSPLQHLWSMSVQGQFYLMAILVGSLCAAWPFFRRRLVGPLLIVATIASFAWASRGGLYGGMDDYYSTWTRLWQMTLGGVLAVYGHKLRVPASLSGAASFAGVAMMVATGFVIRDTTAFPGPLSLLPIGGAALIVLSDGSGRTGDVLRSAPMQWLGRVAYPLYLWHWPLLILIAHTTGKWDVPVWLGLVVIGLSLLLADATHNYVEKPLQEQGPRRTADTPDTPDTPAAPESTAEPTPRRRPKIAAAAVIGALVVAGLFANTAWIAHLDRIDSRELDPAVYPGAMAADGSIEVPTAEPYPELPEHIGTRSWRDGCLVKMDAPTDEYPACVYGDVDADMTVAIVGHSHADTYVEPLHMLGLERGFRVVTMLREACPLTLRTSWFVERDCVTWSRGAIDRLVELDPELVVSVSTTSSRGKRREVEQVVVGADDFWAELADHGIPFLGLRDNPRLVDENGTPFYPNRCMRQQDDWSNCAVPRSRIYEPENPADRVLSQWPTAWSADTADWFCPFDWCSPVIGNIVVYRDRDHMTNAYARSLAPLLGEQIDAALAQAGAAAR</sequence>
<feature type="transmembrane region" description="Helical" evidence="2">
    <location>
        <begin position="201"/>
        <end position="218"/>
    </location>
</feature>
<reference evidence="5 6" key="1">
    <citation type="submission" date="2017-09" db="EMBL/GenBank/DDBJ databases">
        <title>Bacterial strain isolated from the female urinary microbiota.</title>
        <authorList>
            <person name="Thomas-White K."/>
            <person name="Kumar N."/>
            <person name="Forster S."/>
            <person name="Putonti C."/>
            <person name="Lawley T."/>
            <person name="Wolfe A.J."/>
        </authorList>
    </citation>
    <scope>NUCLEOTIDE SEQUENCE [LARGE SCALE GENOMIC DNA]</scope>
    <source>
        <strain evidence="5 6">UMB0908</strain>
    </source>
</reference>
<evidence type="ECO:0000313" key="6">
    <source>
        <dbReference type="Proteomes" id="UP000235363"/>
    </source>
</evidence>
<gene>
    <name evidence="5" type="ORF">CJ204_01900</name>
</gene>
<protein>
    <submittedName>
        <fullName evidence="5">Acyltransferase</fullName>
    </submittedName>
</protein>
<evidence type="ECO:0000256" key="2">
    <source>
        <dbReference type="SAM" id="Phobius"/>
    </source>
</evidence>
<keyword evidence="2" id="KW-1133">Transmembrane helix</keyword>
<feature type="transmembrane region" description="Helical" evidence="2">
    <location>
        <begin position="291"/>
        <end position="311"/>
    </location>
</feature>
<evidence type="ECO:0000256" key="1">
    <source>
        <dbReference type="SAM" id="MobiDB-lite"/>
    </source>
</evidence>
<feature type="compositionally biased region" description="Low complexity" evidence="1">
    <location>
        <begin position="353"/>
        <end position="369"/>
    </location>
</feature>
<accession>A0A2N6T1N9</accession>